<keyword evidence="3" id="KW-1185">Reference proteome</keyword>
<keyword evidence="1" id="KW-0732">Signal</keyword>
<dbReference type="EMBL" id="JBBUKT010000016">
    <property type="protein sequence ID" value="MEK7954153.1"/>
    <property type="molecule type" value="Genomic_DNA"/>
</dbReference>
<evidence type="ECO:0000313" key="2">
    <source>
        <dbReference type="EMBL" id="MEK7954153.1"/>
    </source>
</evidence>
<feature type="chain" id="PRO_5046473875" description="Integral membrane protein" evidence="1">
    <location>
        <begin position="24"/>
        <end position="296"/>
    </location>
</feature>
<dbReference type="Proteomes" id="UP001371305">
    <property type="component" value="Unassembled WGS sequence"/>
</dbReference>
<evidence type="ECO:0000256" key="1">
    <source>
        <dbReference type="SAM" id="SignalP"/>
    </source>
</evidence>
<protein>
    <recommendedName>
        <fullName evidence="4">Integral membrane protein</fullName>
    </recommendedName>
</protein>
<accession>A0ABU9B2Z5</accession>
<evidence type="ECO:0000313" key="3">
    <source>
        <dbReference type="Proteomes" id="UP001371305"/>
    </source>
</evidence>
<organism evidence="2 3">
    <name type="scientific">Luteolibacter soli</name>
    <dbReference type="NCBI Taxonomy" id="3135280"/>
    <lineage>
        <taxon>Bacteria</taxon>
        <taxon>Pseudomonadati</taxon>
        <taxon>Verrucomicrobiota</taxon>
        <taxon>Verrucomicrobiia</taxon>
        <taxon>Verrucomicrobiales</taxon>
        <taxon>Verrucomicrobiaceae</taxon>
        <taxon>Luteolibacter</taxon>
    </lineage>
</organism>
<name>A0ABU9B2Z5_9BACT</name>
<dbReference type="SUPFAM" id="SSF75011">
    <property type="entry name" value="3-carboxy-cis,cis-mucoante lactonizing enzyme"/>
    <property type="match status" value="1"/>
</dbReference>
<evidence type="ECO:0008006" key="4">
    <source>
        <dbReference type="Google" id="ProtNLM"/>
    </source>
</evidence>
<gene>
    <name evidence="2" type="ORF">WKV53_26790</name>
</gene>
<sequence length="296" mass="32207">MSAMLARFALVCLTILPIGAEEAAPPFVRQEPKVSLHLPAVSEASGLAVSPKNPDRLWIVNDSGCSADLYRAGTDGSDHGKVAVQGAKNVDWEDLSSFVLDGKPYLLIADTGDNNSNRPQSQLYIVPEPKKKDQEVAVAWTIRFTFEDGPRDCESVAVDEKAGKILLISKRTSPPFLYELPLKPAGNEPLVARKIGKITDPLSSGMPPVPYGTQPCGLDLSPDGKLAAVVTYFRVFLFPRSEGESWETAFARKPVALEPHRLRQAESVCFSRDGASIFVDSEGAKSPLVCWRRGKE</sequence>
<dbReference type="RefSeq" id="WP_341407921.1">
    <property type="nucleotide sequence ID" value="NZ_JBBUKT010000016.1"/>
</dbReference>
<proteinExistence type="predicted"/>
<comment type="caution">
    <text evidence="2">The sequence shown here is derived from an EMBL/GenBank/DDBJ whole genome shotgun (WGS) entry which is preliminary data.</text>
</comment>
<reference evidence="2 3" key="1">
    <citation type="submission" date="2024-04" db="EMBL/GenBank/DDBJ databases">
        <title>Luteolibacter sp. isolated from soil.</title>
        <authorList>
            <person name="An J."/>
        </authorList>
    </citation>
    <scope>NUCLEOTIDE SEQUENCE [LARGE SCALE GENOMIC DNA]</scope>
    <source>
        <strain evidence="2 3">Y139</strain>
    </source>
</reference>
<feature type="signal peptide" evidence="1">
    <location>
        <begin position="1"/>
        <end position="23"/>
    </location>
</feature>